<dbReference type="EMBL" id="JAUKUA010000002">
    <property type="protein sequence ID" value="KAK0725648.1"/>
    <property type="molecule type" value="Genomic_DNA"/>
</dbReference>
<dbReference type="InterPro" id="IPR057684">
    <property type="entry name" value="DUF7924"/>
</dbReference>
<dbReference type="AlphaFoldDB" id="A0AA40B148"/>
<evidence type="ECO:0000259" key="2">
    <source>
        <dbReference type="Pfam" id="PF25545"/>
    </source>
</evidence>
<gene>
    <name evidence="3" type="ORF">B0H67DRAFT_659339</name>
</gene>
<sequence>MSQIPQGPLALGQQNQGQGRLPIEDMTDVRSPAYRSGCLRHNGVCFEHPSNQLPSAVIIQTGQIFAPRPTPTTGVMATMMYDLDTLSTLGCVESEVVHCFSQGHLFPTTLPSALYHYTDVNIGRHLLPSKPNAPCAIPQPRPNLIYGYPIHSAFTKTQRTTLDNLHPEISSYSQIQPDSKLCFPFFIVEFKAAGGTGGDLWVAANQCAGGSVACLLALEQLNLVVREKRTFREIPNFCYSLAIDNHFGQLYASWKDGDYHIERVAAFSLSEPEHVRRLYYCIHGILEWGVIRQGDIRTALNSI</sequence>
<reference evidence="3" key="1">
    <citation type="submission" date="2023-06" db="EMBL/GenBank/DDBJ databases">
        <title>Genome-scale phylogeny and comparative genomics of the fungal order Sordariales.</title>
        <authorList>
            <consortium name="Lawrence Berkeley National Laboratory"/>
            <person name="Hensen N."/>
            <person name="Bonometti L."/>
            <person name="Westerberg I."/>
            <person name="Brannstrom I.O."/>
            <person name="Guillou S."/>
            <person name="Cros-Aarteil S."/>
            <person name="Calhoun S."/>
            <person name="Haridas S."/>
            <person name="Kuo A."/>
            <person name="Mondo S."/>
            <person name="Pangilinan J."/>
            <person name="Riley R."/>
            <person name="Labutti K."/>
            <person name="Andreopoulos B."/>
            <person name="Lipzen A."/>
            <person name="Chen C."/>
            <person name="Yanf M."/>
            <person name="Daum C."/>
            <person name="Ng V."/>
            <person name="Clum A."/>
            <person name="Steindorff A."/>
            <person name="Ohm R."/>
            <person name="Martin F."/>
            <person name="Silar P."/>
            <person name="Natvig D."/>
            <person name="Lalanne C."/>
            <person name="Gautier V."/>
            <person name="Ament-Velasquez S.L."/>
            <person name="Kruys A."/>
            <person name="Hutchinson M.I."/>
            <person name="Powell A.J."/>
            <person name="Barry K."/>
            <person name="Miller A.N."/>
            <person name="Grigoriev I.V."/>
            <person name="Debuchy R."/>
            <person name="Gladieux P."/>
            <person name="Thoren M.H."/>
            <person name="Johannesson H."/>
        </authorList>
    </citation>
    <scope>NUCLEOTIDE SEQUENCE</scope>
    <source>
        <strain evidence="3">SMH4607-1</strain>
    </source>
</reference>
<dbReference type="PANTHER" id="PTHR42470">
    <property type="entry name" value="VAST DOMAIN-CONTAINING PROTEIN"/>
    <property type="match status" value="1"/>
</dbReference>
<dbReference type="Proteomes" id="UP001172102">
    <property type="component" value="Unassembled WGS sequence"/>
</dbReference>
<dbReference type="Pfam" id="PF25545">
    <property type="entry name" value="DUF7924"/>
    <property type="match status" value="1"/>
</dbReference>
<dbReference type="PANTHER" id="PTHR42470:SF2">
    <property type="match status" value="1"/>
</dbReference>
<feature type="domain" description="DUF7924" evidence="2">
    <location>
        <begin position="129"/>
        <end position="290"/>
    </location>
</feature>
<comment type="caution">
    <text evidence="3">The sequence shown here is derived from an EMBL/GenBank/DDBJ whole genome shotgun (WGS) entry which is preliminary data.</text>
</comment>
<keyword evidence="4" id="KW-1185">Reference proteome</keyword>
<evidence type="ECO:0000313" key="3">
    <source>
        <dbReference type="EMBL" id="KAK0725648.1"/>
    </source>
</evidence>
<feature type="region of interest" description="Disordered" evidence="1">
    <location>
        <begin position="1"/>
        <end position="23"/>
    </location>
</feature>
<proteinExistence type="predicted"/>
<protein>
    <recommendedName>
        <fullName evidence="2">DUF7924 domain-containing protein</fullName>
    </recommendedName>
</protein>
<accession>A0AA40B148</accession>
<organism evidence="3 4">
    <name type="scientific">Lasiosphaeris hirsuta</name>
    <dbReference type="NCBI Taxonomy" id="260670"/>
    <lineage>
        <taxon>Eukaryota</taxon>
        <taxon>Fungi</taxon>
        <taxon>Dikarya</taxon>
        <taxon>Ascomycota</taxon>
        <taxon>Pezizomycotina</taxon>
        <taxon>Sordariomycetes</taxon>
        <taxon>Sordariomycetidae</taxon>
        <taxon>Sordariales</taxon>
        <taxon>Lasiosphaeriaceae</taxon>
        <taxon>Lasiosphaeris</taxon>
    </lineage>
</organism>
<name>A0AA40B148_9PEZI</name>
<evidence type="ECO:0000313" key="4">
    <source>
        <dbReference type="Proteomes" id="UP001172102"/>
    </source>
</evidence>
<evidence type="ECO:0000256" key="1">
    <source>
        <dbReference type="SAM" id="MobiDB-lite"/>
    </source>
</evidence>